<dbReference type="InterPro" id="IPR015943">
    <property type="entry name" value="WD40/YVTN_repeat-like_dom_sf"/>
</dbReference>
<evidence type="ECO:0000256" key="1">
    <source>
        <dbReference type="SAM" id="SignalP"/>
    </source>
</evidence>
<dbReference type="PROSITE" id="PS51257">
    <property type="entry name" value="PROKAR_LIPOPROTEIN"/>
    <property type="match status" value="1"/>
</dbReference>
<dbReference type="SUPFAM" id="SSF63829">
    <property type="entry name" value="Calcium-dependent phosphotriesterase"/>
    <property type="match status" value="1"/>
</dbReference>
<feature type="chain" id="PRO_5038968971" description="Lipoprotein" evidence="1">
    <location>
        <begin position="21"/>
        <end position="342"/>
    </location>
</feature>
<name>A0A6S6P5Z7_9MYCO</name>
<dbReference type="EMBL" id="AP023287">
    <property type="protein sequence ID" value="BCI53839.1"/>
    <property type="molecule type" value="Genomic_DNA"/>
</dbReference>
<dbReference type="AlphaFoldDB" id="A0A6S6P5Z7"/>
<evidence type="ECO:0000313" key="2">
    <source>
        <dbReference type="EMBL" id="BCI53839.1"/>
    </source>
</evidence>
<organism evidence="2 3">
    <name type="scientific">Mycolicibacterium litorale</name>
    <dbReference type="NCBI Taxonomy" id="758802"/>
    <lineage>
        <taxon>Bacteria</taxon>
        <taxon>Bacillati</taxon>
        <taxon>Actinomycetota</taxon>
        <taxon>Actinomycetes</taxon>
        <taxon>Mycobacteriales</taxon>
        <taxon>Mycobacteriaceae</taxon>
        <taxon>Mycolicibacterium</taxon>
    </lineage>
</organism>
<protein>
    <recommendedName>
        <fullName evidence="4">Lipoprotein</fullName>
    </recommendedName>
</protein>
<proteinExistence type="predicted"/>
<reference evidence="2 3" key="1">
    <citation type="submission" date="2020-07" db="EMBL/GenBank/DDBJ databases">
        <title>Complete genome sequence of Mycolicibacterium litorale like strain isolated from cardiac implantable electronic device infection.</title>
        <authorList>
            <person name="Fukano H."/>
            <person name="Miyama H."/>
            <person name="Hoshino Y."/>
        </authorList>
    </citation>
    <scope>NUCLEOTIDE SEQUENCE [LARGE SCALE GENOMIC DNA]</scope>
    <source>
        <strain evidence="2 3">NIIDNTM18</strain>
    </source>
</reference>
<feature type="signal peptide" evidence="1">
    <location>
        <begin position="1"/>
        <end position="20"/>
    </location>
</feature>
<evidence type="ECO:0008006" key="4">
    <source>
        <dbReference type="Google" id="ProtNLM"/>
    </source>
</evidence>
<dbReference type="RefSeq" id="WP_185291804.1">
    <property type="nucleotide sequence ID" value="NZ_AP023287.1"/>
</dbReference>
<gene>
    <name evidence="2" type="ORF">NIIDNTM18_31170</name>
</gene>
<keyword evidence="1" id="KW-0732">Signal</keyword>
<dbReference type="Gene3D" id="2.130.10.10">
    <property type="entry name" value="YVTN repeat-like/Quinoprotein amine dehydrogenase"/>
    <property type="match status" value="1"/>
</dbReference>
<dbReference type="Proteomes" id="UP000515734">
    <property type="component" value="Chromosome"/>
</dbReference>
<sequence length="342" mass="34353">MPLRINPPAVPLAGALAVLAVLTAGCSSDPVDVPPPTITPATAAASPPVTQAPDGTVRPVGADALAALVDPATRALVVLGPGPGGQSAVTILTAAGPPRTVLTPEPASAMTGAGDGTVFLAARGGYLRVDVAAGTVDRVEVEGEADTDFTAIARRQDGRLVLGTSDGAVLTLGTDDSVAARLEIFARVDALVTQGDTTVVLDRGQTSVTAVDASGTAAQALRAGEGATTMAADPQGRVLVADTRGGELLVFGTDPLMMRQRYPVPDAPYGLAGSPELAWVSQTAANTVIGYDLSTGIPVEKVRYRTVQQPNLLAYDDASGTLYVVSGTGAGVQVISDAAGPR</sequence>
<accession>A0A6S6P5Z7</accession>
<evidence type="ECO:0000313" key="3">
    <source>
        <dbReference type="Proteomes" id="UP000515734"/>
    </source>
</evidence>